<evidence type="ECO:0000313" key="2">
    <source>
        <dbReference type="EMBL" id="KAK5844790.1"/>
    </source>
</evidence>
<name>A0ABR0QZV2_GOSAR</name>
<dbReference type="EMBL" id="JARKNE010000001">
    <property type="protein sequence ID" value="KAK5844790.1"/>
    <property type="molecule type" value="Genomic_DNA"/>
</dbReference>
<proteinExistence type="predicted"/>
<accession>A0ABR0QZV2</accession>
<feature type="compositionally biased region" description="Polar residues" evidence="1">
    <location>
        <begin position="138"/>
        <end position="147"/>
    </location>
</feature>
<feature type="region of interest" description="Disordered" evidence="1">
    <location>
        <begin position="114"/>
        <end position="147"/>
    </location>
</feature>
<dbReference type="Proteomes" id="UP001358586">
    <property type="component" value="Chromosome 1"/>
</dbReference>
<reference evidence="2 3" key="1">
    <citation type="submission" date="2023-03" db="EMBL/GenBank/DDBJ databases">
        <title>WGS of Gossypium arboreum.</title>
        <authorList>
            <person name="Yu D."/>
        </authorList>
    </citation>
    <scope>NUCLEOTIDE SEQUENCE [LARGE SCALE GENOMIC DNA]</scope>
    <source>
        <tissue evidence="2">Leaf</tissue>
    </source>
</reference>
<organism evidence="2 3">
    <name type="scientific">Gossypium arboreum</name>
    <name type="common">Tree cotton</name>
    <name type="synonym">Gossypium nanking</name>
    <dbReference type="NCBI Taxonomy" id="29729"/>
    <lineage>
        <taxon>Eukaryota</taxon>
        <taxon>Viridiplantae</taxon>
        <taxon>Streptophyta</taxon>
        <taxon>Embryophyta</taxon>
        <taxon>Tracheophyta</taxon>
        <taxon>Spermatophyta</taxon>
        <taxon>Magnoliopsida</taxon>
        <taxon>eudicotyledons</taxon>
        <taxon>Gunneridae</taxon>
        <taxon>Pentapetalae</taxon>
        <taxon>rosids</taxon>
        <taxon>malvids</taxon>
        <taxon>Malvales</taxon>
        <taxon>Malvaceae</taxon>
        <taxon>Malvoideae</taxon>
        <taxon>Gossypium</taxon>
    </lineage>
</organism>
<gene>
    <name evidence="2" type="ORF">PVK06_000931</name>
</gene>
<sequence length="147" mass="16537">MVRRCGRRISKLFYKFPVSIDPIIFIEMKLVDDEDMETIITLYCRNWSDQNAPIHLFAKLAGVEPTEDLIAYGEEHRVQELCIMAPISCVDSELTICGIDIDLNVAPDIDVVEVDSDNDPDMDDVPDDIDDEDMNDDGNINASLVGN</sequence>
<evidence type="ECO:0000256" key="1">
    <source>
        <dbReference type="SAM" id="MobiDB-lite"/>
    </source>
</evidence>
<comment type="caution">
    <text evidence="2">The sequence shown here is derived from an EMBL/GenBank/DDBJ whole genome shotgun (WGS) entry which is preliminary data.</text>
</comment>
<feature type="compositionally biased region" description="Acidic residues" evidence="1">
    <location>
        <begin position="114"/>
        <end position="136"/>
    </location>
</feature>
<keyword evidence="3" id="KW-1185">Reference proteome</keyword>
<protein>
    <submittedName>
        <fullName evidence="2">Uncharacterized protein</fullName>
    </submittedName>
</protein>
<evidence type="ECO:0000313" key="3">
    <source>
        <dbReference type="Proteomes" id="UP001358586"/>
    </source>
</evidence>